<proteinExistence type="predicted"/>
<dbReference type="Proteomes" id="UP001152533">
    <property type="component" value="Unassembled WGS sequence"/>
</dbReference>
<evidence type="ECO:0000313" key="3">
    <source>
        <dbReference type="Proteomes" id="UP001152533"/>
    </source>
</evidence>
<comment type="caution">
    <text evidence="2">The sequence shown here is derived from an EMBL/GenBank/DDBJ whole genome shotgun (WGS) entry which is preliminary data.</text>
</comment>
<dbReference type="AlphaFoldDB" id="A0A9W4RUN6"/>
<feature type="region of interest" description="Disordered" evidence="1">
    <location>
        <begin position="311"/>
        <end position="336"/>
    </location>
</feature>
<sequence length="431" mass="48180">MGQPGQFLVPNGQSQPTAANAAAPMAHHPAPCEYAAPQAQSTYDTGPGPSQPTAVYNVHHAPQHQQHPAQAPLQTLYQQPPAPAQYQQHPAPALMQAQYQQPPTQAQYQQPPAQVHYQQPPTQAPYQQGPAQTQYQQPPSQAPYQQPPALVYQQLPAALYQQPPAPQYQQHPAQTPYQQLPFQAQYQQAPLQAPVQPPVEAPLQPPYQQPVAQAQYQPLLHQPGLIPHSLDLKRLPPIRDPKAFQRRLRFSLLPSSLPLPSLGIKQPPRRQYPKEFQLTSAEDCLTDEAIAAMHAEARPINEEREIGPCAASKKHRQCKNKASASQNRRKKAVQRGIEEAWDDTDRVRRPTQTEAMKKTSCENLSLKVPVRHSRGGVYGEVNRDDSSLCGPCTVSQRFKEEPCDEHFGHDQRVGLQFQGLPSPVRQRFSRM</sequence>
<protein>
    <submittedName>
        <fullName evidence="2">Uncharacterized protein</fullName>
    </submittedName>
</protein>
<gene>
    <name evidence="2" type="ORF">CGXH109_LOCUS70973</name>
</gene>
<evidence type="ECO:0000256" key="1">
    <source>
        <dbReference type="SAM" id="MobiDB-lite"/>
    </source>
</evidence>
<feature type="region of interest" description="Disordered" evidence="1">
    <location>
        <begin position="96"/>
        <end position="145"/>
    </location>
</feature>
<name>A0A9W4RUN6_9PEZI</name>
<evidence type="ECO:0000313" key="2">
    <source>
        <dbReference type="EMBL" id="CAI0647979.1"/>
    </source>
</evidence>
<organism evidence="2 3">
    <name type="scientific">Colletotrichum noveboracense</name>
    <dbReference type="NCBI Taxonomy" id="2664923"/>
    <lineage>
        <taxon>Eukaryota</taxon>
        <taxon>Fungi</taxon>
        <taxon>Dikarya</taxon>
        <taxon>Ascomycota</taxon>
        <taxon>Pezizomycotina</taxon>
        <taxon>Sordariomycetes</taxon>
        <taxon>Hypocreomycetidae</taxon>
        <taxon>Glomerellales</taxon>
        <taxon>Glomerellaceae</taxon>
        <taxon>Colletotrichum</taxon>
        <taxon>Colletotrichum gloeosporioides species complex</taxon>
    </lineage>
</organism>
<dbReference type="EMBL" id="CAMGZC010000494">
    <property type="protein sequence ID" value="CAI0647979.1"/>
    <property type="molecule type" value="Genomic_DNA"/>
</dbReference>
<keyword evidence="3" id="KW-1185">Reference proteome</keyword>
<accession>A0A9W4RUN6</accession>
<feature type="compositionally biased region" description="Low complexity" evidence="1">
    <location>
        <begin position="16"/>
        <end position="31"/>
    </location>
</feature>
<reference evidence="2" key="1">
    <citation type="submission" date="2022-08" db="EMBL/GenBank/DDBJ databases">
        <authorList>
            <person name="Giroux E."/>
            <person name="Giroux E."/>
        </authorList>
    </citation>
    <scope>NUCLEOTIDE SEQUENCE</scope>
    <source>
        <strain evidence="2">H1091258</strain>
    </source>
</reference>
<feature type="region of interest" description="Disordered" evidence="1">
    <location>
        <begin position="1"/>
        <end position="55"/>
    </location>
</feature>